<dbReference type="OrthoDB" id="1803673at2"/>
<dbReference type="KEGG" id="aaco:K1I37_18520"/>
<proteinExistence type="predicted"/>
<reference evidence="2" key="1">
    <citation type="journal article" date="2022" name="G3 (Bethesda)">
        <title>Unveiling the complete genome sequence of Alicyclobacillus acidoterrestris DSM 3922T, a taint-producing strain.</title>
        <authorList>
            <person name="Leonardo I.C."/>
            <person name="Barreto Crespo M.T."/>
            <person name="Gaspar F.B."/>
        </authorList>
    </citation>
    <scope>NUCLEOTIDE SEQUENCE [LARGE SCALE GENOMIC DNA]</scope>
    <source>
        <strain evidence="2">DSM 3922</strain>
    </source>
</reference>
<evidence type="ECO:0000313" key="1">
    <source>
        <dbReference type="EMBL" id="UNO48629.1"/>
    </source>
</evidence>
<gene>
    <name evidence="1" type="ORF">K1I37_18520</name>
</gene>
<organism evidence="1 2">
    <name type="scientific">Alicyclobacillus acidoterrestris (strain ATCC 49025 / DSM 3922 / CIP 106132 / NCIMB 13137 / GD3B)</name>
    <dbReference type="NCBI Taxonomy" id="1356854"/>
    <lineage>
        <taxon>Bacteria</taxon>
        <taxon>Bacillati</taxon>
        <taxon>Bacillota</taxon>
        <taxon>Bacilli</taxon>
        <taxon>Bacillales</taxon>
        <taxon>Alicyclobacillaceae</taxon>
        <taxon>Alicyclobacillus</taxon>
    </lineage>
</organism>
<keyword evidence="2" id="KW-1185">Reference proteome</keyword>
<dbReference type="EMBL" id="CP080467">
    <property type="protein sequence ID" value="UNO48629.1"/>
    <property type="molecule type" value="Genomic_DNA"/>
</dbReference>
<dbReference type="AlphaFoldDB" id="A0A9E6ZN39"/>
<dbReference type="Proteomes" id="UP000829401">
    <property type="component" value="Chromosome"/>
</dbReference>
<sequence>MRGNQTNALNQPVVQGLPAAGLGGTLQALEQCAGKPIPGVTINGVKSYTFPKQHLLVTAEDGRITSIQLTTQGSVAQARQAFAKWLPEDVSLAHPVRTGTSGDGTAYQLYHSAALAQALPQARFGAAAPGTFRVEAEPCAGNAVQMFAILGNTDNQAADGVAVNHHATATLPDGTFIDDEMAAHKWENLLLQVQVLGVARGTYEEAIGNHSEVKWHKTLHVHGEPAWFALAEQTPPAAQASEQPTYTYWLIVLRPYPGRSDMNLAYALTGTVAGGNLQAAERAMQTAASGWNFPTK</sequence>
<evidence type="ECO:0000313" key="2">
    <source>
        <dbReference type="Proteomes" id="UP000829401"/>
    </source>
</evidence>
<accession>A0A9E6ZN39</accession>
<dbReference type="RefSeq" id="WP_161624324.1">
    <property type="nucleotide sequence ID" value="NZ_AURB01000052.1"/>
</dbReference>
<name>A0A9E6ZN39_ALIAG</name>
<protein>
    <submittedName>
        <fullName evidence="1">Uncharacterized protein</fullName>
    </submittedName>
</protein>